<reference evidence="1 2" key="1">
    <citation type="submission" date="2013-08" db="EMBL/GenBank/DDBJ databases">
        <authorList>
            <person name="Weinstock G."/>
            <person name="Sodergren E."/>
            <person name="Wylie T."/>
            <person name="Fulton L."/>
            <person name="Fulton R."/>
            <person name="Fronick C."/>
            <person name="O'Laughlin M."/>
            <person name="Godfrey J."/>
            <person name="Miner T."/>
            <person name="Herter B."/>
            <person name="Appelbaum E."/>
            <person name="Cordes M."/>
            <person name="Lek S."/>
            <person name="Wollam A."/>
            <person name="Pepin K.H."/>
            <person name="Palsikar V.B."/>
            <person name="Mitreva M."/>
            <person name="Wilson R.K."/>
        </authorList>
    </citation>
    <scope>NUCLEOTIDE SEQUENCE [LARGE SCALE GENOMIC DNA]</scope>
    <source>
        <strain evidence="1 2">ATCC 15930</strain>
    </source>
</reference>
<gene>
    <name evidence="1" type="ORF">HMPREF1991_00664</name>
</gene>
<protein>
    <submittedName>
        <fullName evidence="1">Uncharacterized protein</fullName>
    </submittedName>
</protein>
<accession>A0A069QKH0</accession>
<proteinExistence type="predicted"/>
<evidence type="ECO:0000313" key="2">
    <source>
        <dbReference type="Proteomes" id="UP000027442"/>
    </source>
</evidence>
<dbReference type="EMBL" id="JNGW01000022">
    <property type="protein sequence ID" value="KDR53300.1"/>
    <property type="molecule type" value="Genomic_DNA"/>
</dbReference>
<keyword evidence="2" id="KW-1185">Reference proteome</keyword>
<organism evidence="1 2">
    <name type="scientific">Hoylesella loescheii DSM 19665 = JCM 12249 = ATCC 15930</name>
    <dbReference type="NCBI Taxonomy" id="1122985"/>
    <lineage>
        <taxon>Bacteria</taxon>
        <taxon>Pseudomonadati</taxon>
        <taxon>Bacteroidota</taxon>
        <taxon>Bacteroidia</taxon>
        <taxon>Bacteroidales</taxon>
        <taxon>Prevotellaceae</taxon>
        <taxon>Hoylesella</taxon>
    </lineage>
</organism>
<dbReference type="HOGENOM" id="CLU_3314624_0_0_10"/>
<name>A0A069QKH0_HOYLO</name>
<evidence type="ECO:0000313" key="1">
    <source>
        <dbReference type="EMBL" id="KDR53300.1"/>
    </source>
</evidence>
<dbReference type="Proteomes" id="UP000027442">
    <property type="component" value="Unassembled WGS sequence"/>
</dbReference>
<dbReference type="AlphaFoldDB" id="A0A069QKH0"/>
<sequence length="39" mass="4651">MVKESLRGCYVLVTRIHEYLNRHLLQYVSISCSHFLPLM</sequence>
<comment type="caution">
    <text evidence="1">The sequence shown here is derived from an EMBL/GenBank/DDBJ whole genome shotgun (WGS) entry which is preliminary data.</text>
</comment>